<dbReference type="InterPro" id="IPR042100">
    <property type="entry name" value="Bug_dom1"/>
</dbReference>
<dbReference type="Gene3D" id="3.40.190.150">
    <property type="entry name" value="Bordetella uptake gene, domain 1"/>
    <property type="match status" value="1"/>
</dbReference>
<evidence type="ECO:0000313" key="3">
    <source>
        <dbReference type="EMBL" id="SAI67444.1"/>
    </source>
</evidence>
<keyword evidence="3" id="KW-0449">Lipoprotein</keyword>
<dbReference type="InterPro" id="IPR005064">
    <property type="entry name" value="BUG"/>
</dbReference>
<sequence length="320" mass="32503">MTLKPLAVSLACLCTSLAPALASADYPERPITMVVPFAPGGNLDITARLVAPALGKALKATVVVLNKPGAGGIIGAAQVAKADPDGYTILVTTPNAIAVAPFMASTGYTASDFKSAGMIANTPLLIDVNPSGKYQDIKSLLKAACDDPGKVTVGHSGIGTTNYVALINLQEATGCKFTAISYKGSGPALVDLAGGQIDVVIDQLSSSANLIHGGKLKALAVMTAERVPSLADIPTLAESGVKGIDASTSTGLLVPSATPAEIVRRLNAALQVVARDKTVKTSLEAIGSTAKWSEPGAFSAMIDQESAQAKRLSEAGKLSH</sequence>
<dbReference type="PANTHER" id="PTHR42928">
    <property type="entry name" value="TRICARBOXYLATE-BINDING PROTEIN"/>
    <property type="match status" value="1"/>
</dbReference>
<feature type="chain" id="PRO_5007616053" evidence="2">
    <location>
        <begin position="25"/>
        <end position="320"/>
    </location>
</feature>
<dbReference type="RefSeq" id="WP_082852937.1">
    <property type="nucleotide sequence ID" value="NZ_FKIF01000002.1"/>
</dbReference>
<proteinExistence type="inferred from homology"/>
<feature type="signal peptide" evidence="2">
    <location>
        <begin position="1"/>
        <end position="24"/>
    </location>
</feature>
<dbReference type="EMBL" id="FKIF01000002">
    <property type="protein sequence ID" value="SAI67444.1"/>
    <property type="molecule type" value="Genomic_DNA"/>
</dbReference>
<evidence type="ECO:0000313" key="4">
    <source>
        <dbReference type="Proteomes" id="UP000076848"/>
    </source>
</evidence>
<dbReference type="SUPFAM" id="SSF53850">
    <property type="entry name" value="Periplasmic binding protein-like II"/>
    <property type="match status" value="1"/>
</dbReference>
<organism evidence="3 4">
    <name type="scientific">Bordetella ansorpii</name>
    <dbReference type="NCBI Taxonomy" id="288768"/>
    <lineage>
        <taxon>Bacteria</taxon>
        <taxon>Pseudomonadati</taxon>
        <taxon>Pseudomonadota</taxon>
        <taxon>Betaproteobacteria</taxon>
        <taxon>Burkholderiales</taxon>
        <taxon>Alcaligenaceae</taxon>
        <taxon>Bordetella</taxon>
    </lineage>
</organism>
<dbReference type="Pfam" id="PF03401">
    <property type="entry name" value="TctC"/>
    <property type="match status" value="1"/>
</dbReference>
<dbReference type="AlphaFoldDB" id="A0A157SAQ2"/>
<evidence type="ECO:0000256" key="1">
    <source>
        <dbReference type="ARBA" id="ARBA00006987"/>
    </source>
</evidence>
<dbReference type="Proteomes" id="UP000076848">
    <property type="component" value="Unassembled WGS sequence"/>
</dbReference>
<name>A0A157SAQ2_9BORD</name>
<keyword evidence="4" id="KW-1185">Reference proteome</keyword>
<dbReference type="OrthoDB" id="8678477at2"/>
<evidence type="ECO:0000256" key="2">
    <source>
        <dbReference type="SAM" id="SignalP"/>
    </source>
</evidence>
<dbReference type="PIRSF" id="PIRSF017082">
    <property type="entry name" value="YflP"/>
    <property type="match status" value="1"/>
</dbReference>
<accession>A0A157SAQ2</accession>
<dbReference type="CDD" id="cd07012">
    <property type="entry name" value="PBP2_Bug_TTT"/>
    <property type="match status" value="1"/>
</dbReference>
<comment type="similarity">
    <text evidence="1">Belongs to the UPF0065 (bug) family.</text>
</comment>
<gene>
    <name evidence="3" type="ORF">SAMEA3906486_01517</name>
</gene>
<protein>
    <submittedName>
        <fullName evidence="3">Lipoprotein</fullName>
    </submittedName>
</protein>
<dbReference type="Gene3D" id="3.40.190.10">
    <property type="entry name" value="Periplasmic binding protein-like II"/>
    <property type="match status" value="1"/>
</dbReference>
<reference evidence="3 4" key="1">
    <citation type="submission" date="2016-04" db="EMBL/GenBank/DDBJ databases">
        <authorList>
            <consortium name="Pathogen Informatics"/>
        </authorList>
    </citation>
    <scope>NUCLEOTIDE SEQUENCE [LARGE SCALE GENOMIC DNA]</scope>
    <source>
        <strain evidence="3 4">H050680373</strain>
    </source>
</reference>
<dbReference type="PANTHER" id="PTHR42928:SF5">
    <property type="entry name" value="BLR1237 PROTEIN"/>
    <property type="match status" value="1"/>
</dbReference>
<keyword evidence="2" id="KW-0732">Signal</keyword>
<dbReference type="STRING" id="288768.SAMEA3906486_01517"/>